<keyword evidence="4" id="KW-1185">Reference proteome</keyword>
<dbReference type="RefSeq" id="WP_147646137.1">
    <property type="nucleotide sequence ID" value="NZ_CP042806.1"/>
</dbReference>
<protein>
    <recommendedName>
        <fullName evidence="5">DUF3500 domain-containing protein</fullName>
    </recommendedName>
</protein>
<feature type="compositionally biased region" description="Polar residues" evidence="1">
    <location>
        <begin position="37"/>
        <end position="46"/>
    </location>
</feature>
<evidence type="ECO:0000313" key="3">
    <source>
        <dbReference type="EMBL" id="QEE26941.1"/>
    </source>
</evidence>
<feature type="region of interest" description="Disordered" evidence="1">
    <location>
        <begin position="25"/>
        <end position="54"/>
    </location>
</feature>
<dbReference type="AlphaFoldDB" id="A0A5B9E8X5"/>
<evidence type="ECO:0008006" key="5">
    <source>
        <dbReference type="Google" id="ProtNLM"/>
    </source>
</evidence>
<dbReference type="Proteomes" id="UP000321820">
    <property type="component" value="Chromosome"/>
</dbReference>
<dbReference type="KEGG" id="talb:FTW19_02325"/>
<feature type="region of interest" description="Disordered" evidence="1">
    <location>
        <begin position="94"/>
        <end position="113"/>
    </location>
</feature>
<proteinExistence type="predicted"/>
<feature type="chain" id="PRO_5022685838" description="DUF3500 domain-containing protein" evidence="2">
    <location>
        <begin position="21"/>
        <end position="145"/>
    </location>
</feature>
<organism evidence="3 4">
    <name type="scientific">Terriglobus albidus</name>
    <dbReference type="NCBI Taxonomy" id="1592106"/>
    <lineage>
        <taxon>Bacteria</taxon>
        <taxon>Pseudomonadati</taxon>
        <taxon>Acidobacteriota</taxon>
        <taxon>Terriglobia</taxon>
        <taxon>Terriglobales</taxon>
        <taxon>Acidobacteriaceae</taxon>
        <taxon>Terriglobus</taxon>
    </lineage>
</organism>
<name>A0A5B9E8X5_9BACT</name>
<dbReference type="OrthoDB" id="121988at2"/>
<reference evidence="3 4" key="1">
    <citation type="submission" date="2019-08" db="EMBL/GenBank/DDBJ databases">
        <title>Complete genome sequence of Terriglobus albidus strain ORNL.</title>
        <authorList>
            <person name="Podar M."/>
        </authorList>
    </citation>
    <scope>NUCLEOTIDE SEQUENCE [LARGE SCALE GENOMIC DNA]</scope>
    <source>
        <strain evidence="3 4">ORNL</strain>
    </source>
</reference>
<accession>A0A5B9E8X5</accession>
<evidence type="ECO:0000256" key="2">
    <source>
        <dbReference type="SAM" id="SignalP"/>
    </source>
</evidence>
<sequence length="145" mass="15867">MKTTMVLAAVLMAIPVAAMAQGVSGTQRMNGQEPKPSVTSQNQNMSHPGEYTTGLTNEQLLPLSVHEAWVQSGRNEDRFFDMVKQLAELSAQKRGLSLPENETAGQKAGDWIKKEARKDPDQLLYVVVDRAVMKVGTRSSPVASR</sequence>
<evidence type="ECO:0000313" key="4">
    <source>
        <dbReference type="Proteomes" id="UP000321820"/>
    </source>
</evidence>
<feature type="signal peptide" evidence="2">
    <location>
        <begin position="1"/>
        <end position="20"/>
    </location>
</feature>
<evidence type="ECO:0000256" key="1">
    <source>
        <dbReference type="SAM" id="MobiDB-lite"/>
    </source>
</evidence>
<keyword evidence="2" id="KW-0732">Signal</keyword>
<dbReference type="EMBL" id="CP042806">
    <property type="protein sequence ID" value="QEE26941.1"/>
    <property type="molecule type" value="Genomic_DNA"/>
</dbReference>
<gene>
    <name evidence="3" type="ORF">FTW19_02325</name>
</gene>